<dbReference type="Proteomes" id="UP001162972">
    <property type="component" value="Chromosome 3"/>
</dbReference>
<name>A0AAD6K0Q4_9ROSI</name>
<organism evidence="1 2">
    <name type="scientific">Salix udensis</name>
    <dbReference type="NCBI Taxonomy" id="889485"/>
    <lineage>
        <taxon>Eukaryota</taxon>
        <taxon>Viridiplantae</taxon>
        <taxon>Streptophyta</taxon>
        <taxon>Embryophyta</taxon>
        <taxon>Tracheophyta</taxon>
        <taxon>Spermatophyta</taxon>
        <taxon>Magnoliopsida</taxon>
        <taxon>eudicotyledons</taxon>
        <taxon>Gunneridae</taxon>
        <taxon>Pentapetalae</taxon>
        <taxon>rosids</taxon>
        <taxon>fabids</taxon>
        <taxon>Malpighiales</taxon>
        <taxon>Salicaceae</taxon>
        <taxon>Saliceae</taxon>
        <taxon>Salix</taxon>
    </lineage>
</organism>
<evidence type="ECO:0000313" key="2">
    <source>
        <dbReference type="Proteomes" id="UP001162972"/>
    </source>
</evidence>
<accession>A0AAD6K0Q4</accession>
<dbReference type="EMBL" id="JAPFFJ010000012">
    <property type="protein sequence ID" value="KAJ6414871.1"/>
    <property type="molecule type" value="Genomic_DNA"/>
</dbReference>
<protein>
    <submittedName>
        <fullName evidence="1">Uncharacterized protein</fullName>
    </submittedName>
</protein>
<comment type="caution">
    <text evidence="1">The sequence shown here is derived from an EMBL/GenBank/DDBJ whole genome shotgun (WGS) entry which is preliminary data.</text>
</comment>
<reference evidence="1 2" key="1">
    <citation type="journal article" date="2023" name="Int. J. Mol. Sci.">
        <title>De Novo Assembly and Annotation of 11 Diverse Shrub Willow (Salix) Genomes Reveals Novel Gene Organization in Sex-Linked Regions.</title>
        <authorList>
            <person name="Hyden B."/>
            <person name="Feng K."/>
            <person name="Yates T.B."/>
            <person name="Jawdy S."/>
            <person name="Cereghino C."/>
            <person name="Smart L.B."/>
            <person name="Muchero W."/>
        </authorList>
    </citation>
    <scope>NUCLEOTIDE SEQUENCE [LARGE SCALE GENOMIC DNA]</scope>
    <source>
        <tissue evidence="1">Shoot tip</tissue>
    </source>
</reference>
<keyword evidence="2" id="KW-1185">Reference proteome</keyword>
<proteinExistence type="predicted"/>
<evidence type="ECO:0000313" key="1">
    <source>
        <dbReference type="EMBL" id="KAJ6414871.1"/>
    </source>
</evidence>
<dbReference type="AlphaFoldDB" id="A0AAD6K0Q4"/>
<gene>
    <name evidence="1" type="ORF">OIU84_003812</name>
</gene>
<sequence>MILLVVLFRHENKNRKRWTENLSDCNSYYICHHLDGVPQLFEGFIAFTAQILFKGLLRLVSVRYNYE</sequence>